<sequence length="72" mass="8403">MTYRKRNQMQHKVELSTLLRIVVTRRLIQQNKQAEKQLLNSLANEAIESLKRPEVLKEGLKLTKAISQEAFV</sequence>
<dbReference type="RefSeq" id="WP_143075813.1">
    <property type="nucleotide sequence ID" value="NZ_FOXQ01000005.1"/>
</dbReference>
<organism evidence="1 2">
    <name type="scientific">Parafilimonas terrae</name>
    <dbReference type="NCBI Taxonomy" id="1465490"/>
    <lineage>
        <taxon>Bacteria</taxon>
        <taxon>Pseudomonadati</taxon>
        <taxon>Bacteroidota</taxon>
        <taxon>Chitinophagia</taxon>
        <taxon>Chitinophagales</taxon>
        <taxon>Chitinophagaceae</taxon>
        <taxon>Parafilimonas</taxon>
    </lineage>
</organism>
<evidence type="ECO:0000313" key="1">
    <source>
        <dbReference type="EMBL" id="SFQ08224.1"/>
    </source>
</evidence>
<dbReference type="EMBL" id="FOXQ01000005">
    <property type="protein sequence ID" value="SFQ08224.1"/>
    <property type="molecule type" value="Genomic_DNA"/>
</dbReference>
<keyword evidence="2" id="KW-1185">Reference proteome</keyword>
<name>A0A1I5VKZ5_9BACT</name>
<gene>
    <name evidence="1" type="ORF">SAMN05444277_10557</name>
</gene>
<evidence type="ECO:0000313" key="2">
    <source>
        <dbReference type="Proteomes" id="UP000199031"/>
    </source>
</evidence>
<dbReference type="Proteomes" id="UP000199031">
    <property type="component" value="Unassembled WGS sequence"/>
</dbReference>
<proteinExistence type="predicted"/>
<protein>
    <submittedName>
        <fullName evidence="1">Uncharacterized protein</fullName>
    </submittedName>
</protein>
<dbReference type="AlphaFoldDB" id="A0A1I5VKZ5"/>
<accession>A0A1I5VKZ5</accession>
<reference evidence="1 2" key="1">
    <citation type="submission" date="2016-10" db="EMBL/GenBank/DDBJ databases">
        <authorList>
            <person name="de Groot N.N."/>
        </authorList>
    </citation>
    <scope>NUCLEOTIDE SEQUENCE [LARGE SCALE GENOMIC DNA]</scope>
    <source>
        <strain evidence="1 2">DSM 28286</strain>
    </source>
</reference>